<evidence type="ECO:0000313" key="2">
    <source>
        <dbReference type="Proteomes" id="UP001164929"/>
    </source>
</evidence>
<organism evidence="1 2">
    <name type="scientific">Populus alba x Populus x berolinensis</name>
    <dbReference type="NCBI Taxonomy" id="444605"/>
    <lineage>
        <taxon>Eukaryota</taxon>
        <taxon>Viridiplantae</taxon>
        <taxon>Streptophyta</taxon>
        <taxon>Embryophyta</taxon>
        <taxon>Tracheophyta</taxon>
        <taxon>Spermatophyta</taxon>
        <taxon>Magnoliopsida</taxon>
        <taxon>eudicotyledons</taxon>
        <taxon>Gunneridae</taxon>
        <taxon>Pentapetalae</taxon>
        <taxon>rosids</taxon>
        <taxon>fabids</taxon>
        <taxon>Malpighiales</taxon>
        <taxon>Salicaceae</taxon>
        <taxon>Saliceae</taxon>
        <taxon>Populus</taxon>
    </lineage>
</organism>
<proteinExistence type="predicted"/>
<comment type="caution">
    <text evidence="1">The sequence shown here is derived from an EMBL/GenBank/DDBJ whole genome shotgun (WGS) entry which is preliminary data.</text>
</comment>
<accession>A0AAD6QXR7</accession>
<protein>
    <submittedName>
        <fullName evidence="1">Uncharacterized protein</fullName>
    </submittedName>
</protein>
<evidence type="ECO:0000313" key="1">
    <source>
        <dbReference type="EMBL" id="KAJ6998619.1"/>
    </source>
</evidence>
<dbReference type="EMBL" id="JAQIZT010000005">
    <property type="protein sequence ID" value="KAJ6998619.1"/>
    <property type="molecule type" value="Genomic_DNA"/>
</dbReference>
<dbReference type="AlphaFoldDB" id="A0AAD6QXR7"/>
<name>A0AAD6QXR7_9ROSI</name>
<dbReference type="Proteomes" id="UP001164929">
    <property type="component" value="Chromosome 5"/>
</dbReference>
<gene>
    <name evidence="1" type="ORF">NC653_014707</name>
</gene>
<reference evidence="1" key="1">
    <citation type="journal article" date="2023" name="Mol. Ecol. Resour.">
        <title>Chromosome-level genome assembly of a triploid poplar Populus alba 'Berolinensis'.</title>
        <authorList>
            <person name="Chen S."/>
            <person name="Yu Y."/>
            <person name="Wang X."/>
            <person name="Wang S."/>
            <person name="Zhang T."/>
            <person name="Zhou Y."/>
            <person name="He R."/>
            <person name="Meng N."/>
            <person name="Wang Y."/>
            <person name="Liu W."/>
            <person name="Liu Z."/>
            <person name="Liu J."/>
            <person name="Guo Q."/>
            <person name="Huang H."/>
            <person name="Sederoff R.R."/>
            <person name="Wang G."/>
            <person name="Qu G."/>
            <person name="Chen S."/>
        </authorList>
    </citation>
    <scope>NUCLEOTIDE SEQUENCE</scope>
    <source>
        <strain evidence="1">SC-2020</strain>
    </source>
</reference>
<keyword evidence="2" id="KW-1185">Reference proteome</keyword>
<sequence>MLNSIFLVPRVFAVTHNISLLLLWIWNEDLVLGHSPRWNLSNLHCWKAAPFLDDISRASALYGKGGCATISMNNTMPPAALTEMILDCASTIWPLGLATGNRQPATVIEMGSMSSGAI</sequence>